<gene>
    <name evidence="1" type="ORF">M9H77_32324</name>
</gene>
<proteinExistence type="predicted"/>
<name>A0ACC0A2L9_CATRO</name>
<protein>
    <submittedName>
        <fullName evidence="1">Uncharacterized protein</fullName>
    </submittedName>
</protein>
<keyword evidence="2" id="KW-1185">Reference proteome</keyword>
<dbReference type="Proteomes" id="UP001060085">
    <property type="component" value="Linkage Group LG07"/>
</dbReference>
<evidence type="ECO:0000313" key="2">
    <source>
        <dbReference type="Proteomes" id="UP001060085"/>
    </source>
</evidence>
<comment type="caution">
    <text evidence="1">The sequence shown here is derived from an EMBL/GenBank/DDBJ whole genome shotgun (WGS) entry which is preliminary data.</text>
</comment>
<evidence type="ECO:0000313" key="1">
    <source>
        <dbReference type="EMBL" id="KAI5655137.1"/>
    </source>
</evidence>
<organism evidence="1 2">
    <name type="scientific">Catharanthus roseus</name>
    <name type="common">Madagascar periwinkle</name>
    <name type="synonym">Vinca rosea</name>
    <dbReference type="NCBI Taxonomy" id="4058"/>
    <lineage>
        <taxon>Eukaryota</taxon>
        <taxon>Viridiplantae</taxon>
        <taxon>Streptophyta</taxon>
        <taxon>Embryophyta</taxon>
        <taxon>Tracheophyta</taxon>
        <taxon>Spermatophyta</taxon>
        <taxon>Magnoliopsida</taxon>
        <taxon>eudicotyledons</taxon>
        <taxon>Gunneridae</taxon>
        <taxon>Pentapetalae</taxon>
        <taxon>asterids</taxon>
        <taxon>lamiids</taxon>
        <taxon>Gentianales</taxon>
        <taxon>Apocynaceae</taxon>
        <taxon>Rauvolfioideae</taxon>
        <taxon>Vinceae</taxon>
        <taxon>Catharanthinae</taxon>
        <taxon>Catharanthus</taxon>
    </lineage>
</organism>
<accession>A0ACC0A2L9</accession>
<dbReference type="EMBL" id="CM044707">
    <property type="protein sequence ID" value="KAI5655137.1"/>
    <property type="molecule type" value="Genomic_DNA"/>
</dbReference>
<reference evidence="2" key="1">
    <citation type="journal article" date="2023" name="Nat. Plants">
        <title>Single-cell RNA sequencing provides a high-resolution roadmap for understanding the multicellular compartmentation of specialized metabolism.</title>
        <authorList>
            <person name="Sun S."/>
            <person name="Shen X."/>
            <person name="Li Y."/>
            <person name="Li Y."/>
            <person name="Wang S."/>
            <person name="Li R."/>
            <person name="Zhang H."/>
            <person name="Shen G."/>
            <person name="Guo B."/>
            <person name="Wei J."/>
            <person name="Xu J."/>
            <person name="St-Pierre B."/>
            <person name="Chen S."/>
            <person name="Sun C."/>
        </authorList>
    </citation>
    <scope>NUCLEOTIDE SEQUENCE [LARGE SCALE GENOMIC DNA]</scope>
</reference>
<sequence>MSLGLGCRPLGGNNDGPCKFKSKYLGQLWKFQCKSSGNSSPNSSTHSNANSGPSTAGSLDKAALCVVRFLKSALGQGILLHSDEPLRLLAYCDSDWLAAQLPVVLLLKQHTVSRSSAEAEYRSMAMILCELKWLRQLLVDFQVSMDHSIPLYCDSQAAIDIVANRVFHERTKHIELDCHFVRNAF</sequence>